<dbReference type="PANTHER" id="PTHR43792">
    <property type="entry name" value="GNAT FAMILY, PUTATIVE (AFU_ORTHOLOGUE AFUA_3G00765)-RELATED-RELATED"/>
    <property type="match status" value="1"/>
</dbReference>
<dbReference type="Pfam" id="PF13302">
    <property type="entry name" value="Acetyltransf_3"/>
    <property type="match status" value="1"/>
</dbReference>
<dbReference type="InterPro" id="IPR051531">
    <property type="entry name" value="N-acetyltransferase"/>
</dbReference>
<dbReference type="GeneID" id="93158374"/>
<proteinExistence type="predicted"/>
<dbReference type="Proteomes" id="UP000434241">
    <property type="component" value="Unassembled WGS sequence"/>
</dbReference>
<reference evidence="2 3" key="1">
    <citation type="submission" date="2019-08" db="EMBL/GenBank/DDBJ databases">
        <title>In-depth cultivation of the pig gut microbiome towards novel bacterial diversity and tailored functional studies.</title>
        <authorList>
            <person name="Wylensek D."/>
            <person name="Hitch T.C.A."/>
            <person name="Clavel T."/>
        </authorList>
    </citation>
    <scope>NUCLEOTIDE SEQUENCE [LARGE SCALE GENOMIC DNA]</scope>
    <source>
        <strain evidence="2 3">LKV-472-APC-3</strain>
    </source>
</reference>
<dbReference type="PROSITE" id="PS51186">
    <property type="entry name" value="GNAT"/>
    <property type="match status" value="1"/>
</dbReference>
<name>A0A6N7VHU5_9FIRM</name>
<evidence type="ECO:0000313" key="2">
    <source>
        <dbReference type="EMBL" id="MSS56004.1"/>
    </source>
</evidence>
<accession>A0A6N7VHU5</accession>
<organism evidence="2 3">
    <name type="scientific">Holdemanella porci</name>
    <dbReference type="NCBI Taxonomy" id="2652276"/>
    <lineage>
        <taxon>Bacteria</taxon>
        <taxon>Bacillati</taxon>
        <taxon>Bacillota</taxon>
        <taxon>Erysipelotrichia</taxon>
        <taxon>Erysipelotrichales</taxon>
        <taxon>Erysipelotrichaceae</taxon>
        <taxon>Holdemanella</taxon>
    </lineage>
</organism>
<keyword evidence="2" id="KW-0808">Transferase</keyword>
<keyword evidence="3" id="KW-1185">Reference proteome</keyword>
<evidence type="ECO:0000259" key="1">
    <source>
        <dbReference type="PROSITE" id="PS51186"/>
    </source>
</evidence>
<gene>
    <name evidence="2" type="ORF">FYJ55_03595</name>
</gene>
<dbReference type="InterPro" id="IPR000182">
    <property type="entry name" value="GNAT_dom"/>
</dbReference>
<comment type="caution">
    <text evidence="2">The sequence shown here is derived from an EMBL/GenBank/DDBJ whole genome shotgun (WGS) entry which is preliminary data.</text>
</comment>
<dbReference type="GO" id="GO:0016747">
    <property type="term" value="F:acyltransferase activity, transferring groups other than amino-acyl groups"/>
    <property type="evidence" value="ECO:0007669"/>
    <property type="project" value="InterPro"/>
</dbReference>
<dbReference type="Gene3D" id="3.40.630.30">
    <property type="match status" value="1"/>
</dbReference>
<evidence type="ECO:0000313" key="3">
    <source>
        <dbReference type="Proteomes" id="UP000434241"/>
    </source>
</evidence>
<sequence length="188" mass="21692">MQHKGTKRIETDRLILRPFCIDDINASYKNWTSDEKVTEFLRWPTHASVAITERVIKDWIEKSKEKDFYQWAIVLKEFGEPIGTISVVDSNESLNILHIGYCIGSKWWHKGFATEAFGAIIPYLFDEVGANRIESQHDPNNPHSGKVMEKCGLTYEGTLRQADFNNKGIVDACVYSLLKVDWENTKHR</sequence>
<dbReference type="InterPro" id="IPR016181">
    <property type="entry name" value="Acyl_CoA_acyltransferase"/>
</dbReference>
<dbReference type="EMBL" id="VUMR01000011">
    <property type="protein sequence ID" value="MSS56004.1"/>
    <property type="molecule type" value="Genomic_DNA"/>
</dbReference>
<dbReference type="AlphaFoldDB" id="A0A6N7VHU5"/>
<protein>
    <submittedName>
        <fullName evidence="2">GNAT family N-acetyltransferase</fullName>
    </submittedName>
</protein>
<feature type="domain" description="N-acetyltransferase" evidence="1">
    <location>
        <begin position="26"/>
        <end position="180"/>
    </location>
</feature>
<dbReference type="SUPFAM" id="SSF55729">
    <property type="entry name" value="Acyl-CoA N-acyltransferases (Nat)"/>
    <property type="match status" value="1"/>
</dbReference>
<dbReference type="RefSeq" id="WP_154555673.1">
    <property type="nucleotide sequence ID" value="NZ_JBQKKP010000035.1"/>
</dbReference>